<feature type="region of interest" description="Disordered" evidence="5">
    <location>
        <begin position="1"/>
        <end position="69"/>
    </location>
</feature>
<reference evidence="7" key="5">
    <citation type="journal article" date="2021" name="G3 (Bethesda)">
        <title>Aegilops tauschii genome assembly Aet v5.0 features greater sequence contiguity and improved annotation.</title>
        <authorList>
            <person name="Wang L."/>
            <person name="Zhu T."/>
            <person name="Rodriguez J.C."/>
            <person name="Deal K.R."/>
            <person name="Dubcovsky J."/>
            <person name="McGuire P.E."/>
            <person name="Lux T."/>
            <person name="Spannagl M."/>
            <person name="Mayer K.F.X."/>
            <person name="Baldrich P."/>
            <person name="Meyers B.C."/>
            <person name="Huo N."/>
            <person name="Gu Y.Q."/>
            <person name="Zhou H."/>
            <person name="Devos K.M."/>
            <person name="Bennetzen J.L."/>
            <person name="Unver T."/>
            <person name="Budak H."/>
            <person name="Gulick P.J."/>
            <person name="Galiba G."/>
            <person name="Kalapos B."/>
            <person name="Nelson D.R."/>
            <person name="Li P."/>
            <person name="You F.M."/>
            <person name="Luo M.C."/>
            <person name="Dvorak J."/>
        </authorList>
    </citation>
    <scope>NUCLEOTIDE SEQUENCE [LARGE SCALE GENOMIC DNA]</scope>
    <source>
        <strain evidence="7">cv. AL8/78</strain>
    </source>
</reference>
<evidence type="ECO:0000256" key="1">
    <source>
        <dbReference type="ARBA" id="ARBA00011073"/>
    </source>
</evidence>
<accession>A0A453L295</accession>
<reference evidence="7" key="3">
    <citation type="journal article" date="2017" name="Nature">
        <title>Genome sequence of the progenitor of the wheat D genome Aegilops tauschii.</title>
        <authorList>
            <person name="Luo M.C."/>
            <person name="Gu Y.Q."/>
            <person name="Puiu D."/>
            <person name="Wang H."/>
            <person name="Twardziok S.O."/>
            <person name="Deal K.R."/>
            <person name="Huo N."/>
            <person name="Zhu T."/>
            <person name="Wang L."/>
            <person name="Wang Y."/>
            <person name="McGuire P.E."/>
            <person name="Liu S."/>
            <person name="Long H."/>
            <person name="Ramasamy R.K."/>
            <person name="Rodriguez J.C."/>
            <person name="Van S.L."/>
            <person name="Yuan L."/>
            <person name="Wang Z."/>
            <person name="Xia Z."/>
            <person name="Xiao L."/>
            <person name="Anderson O.D."/>
            <person name="Ouyang S."/>
            <person name="Liang Y."/>
            <person name="Zimin A.V."/>
            <person name="Pertea G."/>
            <person name="Qi P."/>
            <person name="Bennetzen J.L."/>
            <person name="Dai X."/>
            <person name="Dawson M.W."/>
            <person name="Muller H.G."/>
            <person name="Kugler K."/>
            <person name="Rivarola-Duarte L."/>
            <person name="Spannagl M."/>
            <person name="Mayer K.F.X."/>
            <person name="Lu F.H."/>
            <person name="Bevan M.W."/>
            <person name="Leroy P."/>
            <person name="Li P."/>
            <person name="You F.M."/>
            <person name="Sun Q."/>
            <person name="Liu Z."/>
            <person name="Lyons E."/>
            <person name="Wicker T."/>
            <person name="Salzberg S.L."/>
            <person name="Devos K.M."/>
            <person name="Dvorak J."/>
        </authorList>
    </citation>
    <scope>NUCLEOTIDE SEQUENCE [LARGE SCALE GENOMIC DNA]</scope>
    <source>
        <strain evidence="7">cv. AL8/78</strain>
    </source>
</reference>
<evidence type="ECO:0000256" key="2">
    <source>
        <dbReference type="ARBA" id="ARBA00022670"/>
    </source>
</evidence>
<sequence>ERGQNSPHAAIKNQQCPSTFLPKYPLPRNAPRTDPDPESTPIPSRQQSSSTHEMRRGMHSSVKKSSPRAPPLAPVLLLICGLSLLQRPASAEIKSYVVYLGFHSHGREGAALASNQERAKNSHYQFLGSVLGSEEKAQDAIFYSYTRYINGFAATLEEEDAMQISKHPSVISVFPNRGHKLHTTRSWEFLGMEKDGRVRPNSIWAKARYGEGVIIGNLDTGVWPEAGSFSDDGMGPVPARWRGVCHDQSSSDDAQVRCNRE</sequence>
<keyword evidence="4" id="KW-0378">Hydrolase</keyword>
<name>A0A453L295_AEGTS</name>
<feature type="compositionally biased region" description="Polar residues" evidence="5">
    <location>
        <begin position="1"/>
        <end position="18"/>
    </location>
</feature>
<dbReference type="InterPro" id="IPR045051">
    <property type="entry name" value="SBT"/>
</dbReference>
<dbReference type="GO" id="GO:0006508">
    <property type="term" value="P:proteolysis"/>
    <property type="evidence" value="ECO:0007669"/>
    <property type="project" value="UniProtKB-KW"/>
</dbReference>
<dbReference type="Gene3D" id="3.40.50.200">
    <property type="entry name" value="Peptidase S8/S53 domain"/>
    <property type="match status" value="1"/>
</dbReference>
<feature type="domain" description="Inhibitor I9" evidence="6">
    <location>
        <begin position="95"/>
        <end position="182"/>
    </location>
</feature>
<dbReference type="Pfam" id="PF05922">
    <property type="entry name" value="Inhibitor_I9"/>
    <property type="match status" value="1"/>
</dbReference>
<dbReference type="FunFam" id="3.30.70.80:FF:000002">
    <property type="entry name" value="Subtilisin-like protease SBT5.3"/>
    <property type="match status" value="1"/>
</dbReference>
<dbReference type="GO" id="GO:0004252">
    <property type="term" value="F:serine-type endopeptidase activity"/>
    <property type="evidence" value="ECO:0007669"/>
    <property type="project" value="InterPro"/>
</dbReference>
<reference evidence="7" key="4">
    <citation type="submission" date="2019-03" db="UniProtKB">
        <authorList>
            <consortium name="EnsemblPlants"/>
        </authorList>
    </citation>
    <scope>IDENTIFICATION</scope>
</reference>
<evidence type="ECO:0000313" key="8">
    <source>
        <dbReference type="Proteomes" id="UP000015105"/>
    </source>
</evidence>
<keyword evidence="2" id="KW-0645">Protease</keyword>
<protein>
    <recommendedName>
        <fullName evidence="6">Inhibitor I9 domain-containing protein</fullName>
    </recommendedName>
</protein>
<dbReference type="EnsemblPlants" id="AET5Gv20601400.2">
    <property type="protein sequence ID" value="AET5Gv20601400.2"/>
    <property type="gene ID" value="AET5Gv20601400"/>
</dbReference>
<dbReference type="InterPro" id="IPR037045">
    <property type="entry name" value="S8pro/Inhibitor_I9_sf"/>
</dbReference>
<evidence type="ECO:0000313" key="7">
    <source>
        <dbReference type="EnsemblPlants" id="AET5Gv20601400.2"/>
    </source>
</evidence>
<dbReference type="InterPro" id="IPR010259">
    <property type="entry name" value="S8pro/Inhibitor_I9"/>
</dbReference>
<comment type="similarity">
    <text evidence="1">Belongs to the peptidase S8 family.</text>
</comment>
<dbReference type="PANTHER" id="PTHR10795">
    <property type="entry name" value="PROPROTEIN CONVERTASE SUBTILISIN/KEXIN"/>
    <property type="match status" value="1"/>
</dbReference>
<evidence type="ECO:0000256" key="5">
    <source>
        <dbReference type="SAM" id="MobiDB-lite"/>
    </source>
</evidence>
<organism evidence="7 8">
    <name type="scientific">Aegilops tauschii subsp. strangulata</name>
    <name type="common">Goatgrass</name>
    <dbReference type="NCBI Taxonomy" id="200361"/>
    <lineage>
        <taxon>Eukaryota</taxon>
        <taxon>Viridiplantae</taxon>
        <taxon>Streptophyta</taxon>
        <taxon>Embryophyta</taxon>
        <taxon>Tracheophyta</taxon>
        <taxon>Spermatophyta</taxon>
        <taxon>Magnoliopsida</taxon>
        <taxon>Liliopsida</taxon>
        <taxon>Poales</taxon>
        <taxon>Poaceae</taxon>
        <taxon>BOP clade</taxon>
        <taxon>Pooideae</taxon>
        <taxon>Triticodae</taxon>
        <taxon>Triticeae</taxon>
        <taxon>Triticinae</taxon>
        <taxon>Aegilops</taxon>
    </lineage>
</organism>
<feature type="compositionally biased region" description="Basic residues" evidence="5">
    <location>
        <begin position="57"/>
        <end position="66"/>
    </location>
</feature>
<dbReference type="Proteomes" id="UP000015105">
    <property type="component" value="Chromosome 5D"/>
</dbReference>
<evidence type="ECO:0000259" key="6">
    <source>
        <dbReference type="Pfam" id="PF05922"/>
    </source>
</evidence>
<reference evidence="8" key="2">
    <citation type="journal article" date="2017" name="Nat. Plants">
        <title>The Aegilops tauschii genome reveals multiple impacts of transposons.</title>
        <authorList>
            <person name="Zhao G."/>
            <person name="Zou C."/>
            <person name="Li K."/>
            <person name="Wang K."/>
            <person name="Li T."/>
            <person name="Gao L."/>
            <person name="Zhang X."/>
            <person name="Wang H."/>
            <person name="Yang Z."/>
            <person name="Liu X."/>
            <person name="Jiang W."/>
            <person name="Mao L."/>
            <person name="Kong X."/>
            <person name="Jiao Y."/>
            <person name="Jia J."/>
        </authorList>
    </citation>
    <scope>NUCLEOTIDE SEQUENCE [LARGE SCALE GENOMIC DNA]</scope>
    <source>
        <strain evidence="8">cv. AL8/78</strain>
    </source>
</reference>
<reference evidence="8" key="1">
    <citation type="journal article" date="2014" name="Science">
        <title>Ancient hybridizations among the ancestral genomes of bread wheat.</title>
        <authorList>
            <consortium name="International Wheat Genome Sequencing Consortium,"/>
            <person name="Marcussen T."/>
            <person name="Sandve S.R."/>
            <person name="Heier L."/>
            <person name="Spannagl M."/>
            <person name="Pfeifer M."/>
            <person name="Jakobsen K.S."/>
            <person name="Wulff B.B."/>
            <person name="Steuernagel B."/>
            <person name="Mayer K.F."/>
            <person name="Olsen O.A."/>
        </authorList>
    </citation>
    <scope>NUCLEOTIDE SEQUENCE [LARGE SCALE GENOMIC DNA]</scope>
    <source>
        <strain evidence="8">cv. AL8/78</strain>
    </source>
</reference>
<keyword evidence="3" id="KW-0732">Signal</keyword>
<dbReference type="Gene3D" id="3.30.70.80">
    <property type="entry name" value="Peptidase S8 propeptide/proteinase inhibitor I9"/>
    <property type="match status" value="1"/>
</dbReference>
<evidence type="ECO:0000256" key="4">
    <source>
        <dbReference type="ARBA" id="ARBA00022825"/>
    </source>
</evidence>
<feature type="compositionally biased region" description="Polar residues" evidence="5">
    <location>
        <begin position="41"/>
        <end position="51"/>
    </location>
</feature>
<dbReference type="SUPFAM" id="SSF52743">
    <property type="entry name" value="Subtilisin-like"/>
    <property type="match status" value="1"/>
</dbReference>
<proteinExistence type="inferred from homology"/>
<dbReference type="InterPro" id="IPR036852">
    <property type="entry name" value="Peptidase_S8/S53_dom_sf"/>
</dbReference>
<evidence type="ECO:0000256" key="3">
    <source>
        <dbReference type="ARBA" id="ARBA00022729"/>
    </source>
</evidence>
<dbReference type="AlphaFoldDB" id="A0A453L295"/>
<keyword evidence="8" id="KW-1185">Reference proteome</keyword>
<keyword evidence="4" id="KW-0720">Serine protease</keyword>
<dbReference type="Gramene" id="AET5Gv20601400.2">
    <property type="protein sequence ID" value="AET5Gv20601400.2"/>
    <property type="gene ID" value="AET5Gv20601400"/>
</dbReference>